<name>A0A0B3VZR6_9FIRM</name>
<evidence type="ECO:0000256" key="2">
    <source>
        <dbReference type="ARBA" id="ARBA00022448"/>
    </source>
</evidence>
<dbReference type="RefSeq" id="WP_039681376.1">
    <property type="nucleotide sequence ID" value="NZ_JAWGXO010000017.1"/>
</dbReference>
<dbReference type="Gene3D" id="3.40.50.300">
    <property type="entry name" value="P-loop containing nucleotide triphosphate hydrolases"/>
    <property type="match status" value="1"/>
</dbReference>
<dbReference type="GO" id="GO:0016887">
    <property type="term" value="F:ATP hydrolysis activity"/>
    <property type="evidence" value="ECO:0007669"/>
    <property type="project" value="InterPro"/>
</dbReference>
<dbReference type="InterPro" id="IPR003593">
    <property type="entry name" value="AAA+_ATPase"/>
</dbReference>
<dbReference type="PROSITE" id="PS00211">
    <property type="entry name" value="ABC_TRANSPORTER_1"/>
    <property type="match status" value="1"/>
</dbReference>
<evidence type="ECO:0000313" key="7">
    <source>
        <dbReference type="Proteomes" id="UP000031189"/>
    </source>
</evidence>
<dbReference type="GO" id="GO:0140359">
    <property type="term" value="F:ABC-type transporter activity"/>
    <property type="evidence" value="ECO:0007669"/>
    <property type="project" value="InterPro"/>
</dbReference>
<dbReference type="InterPro" id="IPR050683">
    <property type="entry name" value="Bact_Polysacc_Export_ATP-bd"/>
</dbReference>
<comment type="similarity">
    <text evidence="1">Belongs to the ABC transporter superfamily.</text>
</comment>
<evidence type="ECO:0000256" key="3">
    <source>
        <dbReference type="ARBA" id="ARBA00022741"/>
    </source>
</evidence>
<dbReference type="PANTHER" id="PTHR46743">
    <property type="entry name" value="TEICHOIC ACIDS EXPORT ATP-BINDING PROTEIN TAGH"/>
    <property type="match status" value="1"/>
</dbReference>
<dbReference type="InterPro" id="IPR017871">
    <property type="entry name" value="ABC_transporter-like_CS"/>
</dbReference>
<accession>A0A0B3VZR6</accession>
<keyword evidence="2" id="KW-0813">Transport</keyword>
<proteinExistence type="inferred from homology"/>
<dbReference type="PANTHER" id="PTHR46743:SF2">
    <property type="entry name" value="TEICHOIC ACIDS EXPORT ATP-BINDING PROTEIN TAGH"/>
    <property type="match status" value="1"/>
</dbReference>
<dbReference type="PROSITE" id="PS50893">
    <property type="entry name" value="ABC_TRANSPORTER_2"/>
    <property type="match status" value="1"/>
</dbReference>
<reference evidence="6 7" key="1">
    <citation type="submission" date="2014-12" db="EMBL/GenBank/DDBJ databases">
        <title>Draft genome sequence of Terrisporobacter sp. 08-306576, isolated from the blood culture of a bacteremia patient.</title>
        <authorList>
            <person name="Lund L.C."/>
            <person name="Sydenham T.V."/>
            <person name="Hogh S.V."/>
            <person name="Skov M.N."/>
            <person name="Kemp M."/>
            <person name="Justesen U.S."/>
        </authorList>
    </citation>
    <scope>NUCLEOTIDE SEQUENCE [LARGE SCALE GENOMIC DNA]</scope>
    <source>
        <strain evidence="6 7">08-306576</strain>
    </source>
</reference>
<organism evidence="6 7">
    <name type="scientific">Terrisporobacter othiniensis</name>
    <dbReference type="NCBI Taxonomy" id="1577792"/>
    <lineage>
        <taxon>Bacteria</taxon>
        <taxon>Bacillati</taxon>
        <taxon>Bacillota</taxon>
        <taxon>Clostridia</taxon>
        <taxon>Peptostreptococcales</taxon>
        <taxon>Peptostreptococcaceae</taxon>
        <taxon>Terrisporobacter</taxon>
    </lineage>
</organism>
<keyword evidence="7" id="KW-1185">Reference proteome</keyword>
<dbReference type="SMART" id="SM00382">
    <property type="entry name" value="AAA"/>
    <property type="match status" value="1"/>
</dbReference>
<dbReference type="InterPro" id="IPR027417">
    <property type="entry name" value="P-loop_NTPase"/>
</dbReference>
<evidence type="ECO:0000259" key="5">
    <source>
        <dbReference type="PROSITE" id="PS50893"/>
    </source>
</evidence>
<keyword evidence="4" id="KW-0067">ATP-binding</keyword>
<evidence type="ECO:0000256" key="1">
    <source>
        <dbReference type="ARBA" id="ARBA00005417"/>
    </source>
</evidence>
<dbReference type="CDD" id="cd03220">
    <property type="entry name" value="ABC_KpsT_Wzt"/>
    <property type="match status" value="1"/>
</dbReference>
<evidence type="ECO:0000256" key="4">
    <source>
        <dbReference type="ARBA" id="ARBA00022840"/>
    </source>
</evidence>
<dbReference type="InterPro" id="IPR003439">
    <property type="entry name" value="ABC_transporter-like_ATP-bd"/>
</dbReference>
<keyword evidence="3" id="KW-0547">Nucleotide-binding</keyword>
<dbReference type="GO" id="GO:0005524">
    <property type="term" value="F:ATP binding"/>
    <property type="evidence" value="ECO:0007669"/>
    <property type="project" value="UniProtKB-KW"/>
</dbReference>
<dbReference type="AlphaFoldDB" id="A0A0B3VZR6"/>
<dbReference type="SUPFAM" id="SSF52540">
    <property type="entry name" value="P-loop containing nucleoside triphosphate hydrolases"/>
    <property type="match status" value="1"/>
</dbReference>
<comment type="caution">
    <text evidence="6">The sequence shown here is derived from an EMBL/GenBank/DDBJ whole genome shotgun (WGS) entry which is preliminary data.</text>
</comment>
<dbReference type="InterPro" id="IPR015860">
    <property type="entry name" value="ABC_transpr_TagH-like"/>
</dbReference>
<sequence length="244" mass="27320">MRDKNLAIEVNNLSITYKSMKAYSIKKNLLKLKKAKVTEFKAVKNVSFNLKEGQILGIIGKNGSGKSTMLKALAGIFSPDEGNIDLHDKSVSLLSIGVGFNKSLTGRENILLSGMLLGFSEEEIRSKMDEIIEFAELGKFIDMPVKTYSSGMFSKLAFSITAILETDIMLIDEVLSVGDQKFKKKSYKKMKKLISDKKRTVVIVSHNISTLKELCDTVMWMHDGVIKMIGNPEEVLDKYTEFMN</sequence>
<evidence type="ECO:0000313" key="6">
    <source>
        <dbReference type="EMBL" id="KHS55572.1"/>
    </source>
</evidence>
<dbReference type="Proteomes" id="UP000031189">
    <property type="component" value="Unassembled WGS sequence"/>
</dbReference>
<dbReference type="OrthoDB" id="9778870at2"/>
<dbReference type="EMBL" id="JWHR01000161">
    <property type="protein sequence ID" value="KHS55572.1"/>
    <property type="molecule type" value="Genomic_DNA"/>
</dbReference>
<feature type="domain" description="ABC transporter" evidence="5">
    <location>
        <begin position="20"/>
        <end position="243"/>
    </location>
</feature>
<gene>
    <name evidence="6" type="ORF">QX51_18500</name>
</gene>
<protein>
    <submittedName>
        <fullName evidence="6">ABC transporter</fullName>
    </submittedName>
</protein>
<dbReference type="STRING" id="1577792.QX51_18500"/>
<dbReference type="Pfam" id="PF00005">
    <property type="entry name" value="ABC_tran"/>
    <property type="match status" value="1"/>
</dbReference>
<dbReference type="GO" id="GO:0016020">
    <property type="term" value="C:membrane"/>
    <property type="evidence" value="ECO:0007669"/>
    <property type="project" value="InterPro"/>
</dbReference>